<reference evidence="1 2" key="1">
    <citation type="submission" date="2014-07" db="EMBL/GenBank/DDBJ databases">
        <title>Draft Genome Sequences of Environmental Pseudomonas syringae strains.</title>
        <authorList>
            <person name="Baltrus D.A."/>
            <person name="Berge O."/>
            <person name="Morris C."/>
        </authorList>
    </citation>
    <scope>NUCLEOTIDE SEQUENCE [LARGE SCALE GENOMIC DNA]</scope>
    <source>
        <strain evidence="1 2">CEB003</strain>
    </source>
</reference>
<dbReference type="EMBL" id="JPQT01000063">
    <property type="protein sequence ID" value="KFE54037.1"/>
    <property type="molecule type" value="Genomic_DNA"/>
</dbReference>
<dbReference type="Proteomes" id="UP000028643">
    <property type="component" value="Unassembled WGS sequence"/>
</dbReference>
<gene>
    <name evidence="1" type="ORF">IV02_04630</name>
</gene>
<organism evidence="1 2">
    <name type="scientific">Pseudomonas syringae</name>
    <dbReference type="NCBI Taxonomy" id="317"/>
    <lineage>
        <taxon>Bacteria</taxon>
        <taxon>Pseudomonadati</taxon>
        <taxon>Pseudomonadota</taxon>
        <taxon>Gammaproteobacteria</taxon>
        <taxon>Pseudomonadales</taxon>
        <taxon>Pseudomonadaceae</taxon>
        <taxon>Pseudomonas</taxon>
    </lineage>
</organism>
<protein>
    <submittedName>
        <fullName evidence="1">Uncharacterized protein</fullName>
    </submittedName>
</protein>
<comment type="caution">
    <text evidence="1">The sequence shown here is derived from an EMBL/GenBank/DDBJ whole genome shotgun (WGS) entry which is preliminary data.</text>
</comment>
<sequence length="244" mass="29134">MSEKKFEYNEAEFTNIPKEVHFASLDPAPVEDCEGSEYLKSERFIELQEVASRRAEYLIKEHHHYLAKFVENIRGMILDNDGYGMNIKYEIIHDYHLDKPVKYFYIPKYLYMLLEVYGFYKEIKELRIEAPSYYIDNEIARFDKLLFALTDAPDFLYFCPFKRAIKNAFECLEKDSPLFFDFTKFVKSVDNSSDNPFDVCRCSNESEIRNSEIVKLNRNYYVNINEEIFSERSPSGYRRRFSHG</sequence>
<accession>A0A085VF24</accession>
<proteinExistence type="predicted"/>
<evidence type="ECO:0000313" key="2">
    <source>
        <dbReference type="Proteomes" id="UP000028643"/>
    </source>
</evidence>
<evidence type="ECO:0000313" key="1">
    <source>
        <dbReference type="EMBL" id="KFE54037.1"/>
    </source>
</evidence>
<dbReference type="PATRIC" id="fig|317.174.peg.941"/>
<name>A0A085VF24_PSESX</name>
<dbReference type="AlphaFoldDB" id="A0A085VF24"/>